<dbReference type="InterPro" id="IPR051316">
    <property type="entry name" value="Zinc-reg_GTPase_activator"/>
</dbReference>
<name>A0A2W5R8K0_ANCNO</name>
<dbReference type="PANTHER" id="PTHR13748:SF62">
    <property type="entry name" value="COBW DOMAIN-CONTAINING PROTEIN"/>
    <property type="match status" value="1"/>
</dbReference>
<dbReference type="Gene3D" id="3.30.1220.10">
    <property type="entry name" value="CobW-like, C-terminal domain"/>
    <property type="match status" value="1"/>
</dbReference>
<evidence type="ECO:0000256" key="1">
    <source>
        <dbReference type="ARBA" id="ARBA00022741"/>
    </source>
</evidence>
<reference evidence="8 9" key="1">
    <citation type="submission" date="2017-08" db="EMBL/GenBank/DDBJ databases">
        <title>Infants hospitalized years apart are colonized by the same room-sourced microbial strains.</title>
        <authorList>
            <person name="Brooks B."/>
            <person name="Olm M.R."/>
            <person name="Firek B.A."/>
            <person name="Baker R."/>
            <person name="Thomas B.C."/>
            <person name="Morowitz M.J."/>
            <person name="Banfield J.F."/>
        </authorList>
    </citation>
    <scope>NUCLEOTIDE SEQUENCE [LARGE SCALE GENOMIC DNA]</scope>
    <source>
        <strain evidence="8">S2_005_001_R2_27</strain>
    </source>
</reference>
<dbReference type="CDD" id="cd03112">
    <property type="entry name" value="CobW-like"/>
    <property type="match status" value="1"/>
</dbReference>
<dbReference type="Gene3D" id="3.40.50.300">
    <property type="entry name" value="P-loop containing nucleotide triphosphate hydrolases"/>
    <property type="match status" value="1"/>
</dbReference>
<keyword evidence="1" id="KW-0547">Nucleotide-binding</keyword>
<organism evidence="8 9">
    <name type="scientific">Ancylobacter novellus</name>
    <name type="common">Thiobacillus novellus</name>
    <dbReference type="NCBI Taxonomy" id="921"/>
    <lineage>
        <taxon>Bacteria</taxon>
        <taxon>Pseudomonadati</taxon>
        <taxon>Pseudomonadota</taxon>
        <taxon>Alphaproteobacteria</taxon>
        <taxon>Hyphomicrobiales</taxon>
        <taxon>Xanthobacteraceae</taxon>
        <taxon>Ancylobacter</taxon>
    </lineage>
</organism>
<dbReference type="SUPFAM" id="SSF90002">
    <property type="entry name" value="Hypothetical protein YjiA, C-terminal domain"/>
    <property type="match status" value="1"/>
</dbReference>
<dbReference type="InterPro" id="IPR036627">
    <property type="entry name" value="CobW-likC_sf"/>
</dbReference>
<dbReference type="Pfam" id="PF07683">
    <property type="entry name" value="CobW_C"/>
    <property type="match status" value="1"/>
</dbReference>
<comment type="function">
    <text evidence="5">Zinc chaperone that directly transfers zinc cofactor to target proteins, thereby activating them. Zinc is transferred from the CXCC motif in the GTPase domain to the zinc binding site in target proteins in a process requiring GTP hydrolysis.</text>
</comment>
<dbReference type="GO" id="GO:0005737">
    <property type="term" value="C:cytoplasm"/>
    <property type="evidence" value="ECO:0007669"/>
    <property type="project" value="TreeGrafter"/>
</dbReference>
<dbReference type="PANTHER" id="PTHR13748">
    <property type="entry name" value="COBW-RELATED"/>
    <property type="match status" value="1"/>
</dbReference>
<dbReference type="Proteomes" id="UP000248887">
    <property type="component" value="Unassembled WGS sequence"/>
</dbReference>
<comment type="similarity">
    <text evidence="4">Belongs to the SIMIBI class G3E GTPase family. ZNG1 subfamily.</text>
</comment>
<feature type="domain" description="CobW C-terminal" evidence="7">
    <location>
        <begin position="260"/>
        <end position="355"/>
    </location>
</feature>
<evidence type="ECO:0000313" key="8">
    <source>
        <dbReference type="EMBL" id="PZQ85292.1"/>
    </source>
</evidence>
<comment type="catalytic activity">
    <reaction evidence="6">
        <text>GTP + H2O = GDP + phosphate + H(+)</text>
        <dbReference type="Rhea" id="RHEA:19669"/>
        <dbReference type="ChEBI" id="CHEBI:15377"/>
        <dbReference type="ChEBI" id="CHEBI:15378"/>
        <dbReference type="ChEBI" id="CHEBI:37565"/>
        <dbReference type="ChEBI" id="CHEBI:43474"/>
        <dbReference type="ChEBI" id="CHEBI:58189"/>
    </reaction>
    <physiologicalReaction direction="left-to-right" evidence="6">
        <dbReference type="Rhea" id="RHEA:19670"/>
    </physiologicalReaction>
</comment>
<dbReference type="GO" id="GO:0016787">
    <property type="term" value="F:hydrolase activity"/>
    <property type="evidence" value="ECO:0007669"/>
    <property type="project" value="UniProtKB-KW"/>
</dbReference>
<evidence type="ECO:0000256" key="2">
    <source>
        <dbReference type="ARBA" id="ARBA00022801"/>
    </source>
</evidence>
<accession>A0A2W5R8K0</accession>
<dbReference type="InterPro" id="IPR003495">
    <property type="entry name" value="CobW/HypB/UreG_nucleotide-bd"/>
</dbReference>
<protein>
    <submittedName>
        <fullName evidence="8">GTP-binding protein</fullName>
    </submittedName>
</protein>
<evidence type="ECO:0000259" key="7">
    <source>
        <dbReference type="SMART" id="SM00833"/>
    </source>
</evidence>
<dbReference type="SUPFAM" id="SSF52540">
    <property type="entry name" value="P-loop containing nucleoside triphosphate hydrolases"/>
    <property type="match status" value="1"/>
</dbReference>
<dbReference type="Pfam" id="PF02492">
    <property type="entry name" value="cobW"/>
    <property type="match status" value="1"/>
</dbReference>
<keyword evidence="2" id="KW-0378">Hydrolase</keyword>
<dbReference type="InterPro" id="IPR027417">
    <property type="entry name" value="P-loop_NTPase"/>
</dbReference>
<dbReference type="AlphaFoldDB" id="A0A2W5R8K0"/>
<dbReference type="GO" id="GO:0000166">
    <property type="term" value="F:nucleotide binding"/>
    <property type="evidence" value="ECO:0007669"/>
    <property type="project" value="UniProtKB-KW"/>
</dbReference>
<dbReference type="InterPro" id="IPR011629">
    <property type="entry name" value="CobW-like_C"/>
</dbReference>
<dbReference type="SMART" id="SM00833">
    <property type="entry name" value="CobW_C"/>
    <property type="match status" value="1"/>
</dbReference>
<evidence type="ECO:0000256" key="5">
    <source>
        <dbReference type="ARBA" id="ARBA00045658"/>
    </source>
</evidence>
<dbReference type="EMBL" id="QFQD01000004">
    <property type="protein sequence ID" value="PZQ85292.1"/>
    <property type="molecule type" value="Genomic_DNA"/>
</dbReference>
<keyword evidence="3" id="KW-0143">Chaperone</keyword>
<sequence length="380" mass="41471">MSEDHSSEDRPRQPDPIPVTLLTGFLGAGKTTLLNRLLQDPGLADTAVLINEFGEIGLDHLLVQHFDDATVLLASGCLCCTVRGDLVEGLEHLLRRMDNGVIPPFRRIVIETTGLADPAPILHVLMMHPYLVMRFRLDGVVTVVDAVNGHSTLDEHPESVRQVAISDRIVLTKTDLVDTPEREAAYKALLSRLKALAPGAPVLDAARGEATPAALLDAGLYDPAAKIPDVSRWLADEAVAAAEAASRGHAHDPNRHDDRIRAFTLAHDPPVSAAAIDMFLELVRGTHGAKLLRLKGIVKLAEDPERPLVLHGVQHVLHPPSQLPAWPDDDRRTRLVMIVRDVEPAVIRRLFEAFMGLPAPDQPDRIAMTDNPLAPATLRR</sequence>
<proteinExistence type="inferred from homology"/>
<evidence type="ECO:0000313" key="9">
    <source>
        <dbReference type="Proteomes" id="UP000248887"/>
    </source>
</evidence>
<evidence type="ECO:0000256" key="6">
    <source>
        <dbReference type="ARBA" id="ARBA00049117"/>
    </source>
</evidence>
<evidence type="ECO:0000256" key="3">
    <source>
        <dbReference type="ARBA" id="ARBA00023186"/>
    </source>
</evidence>
<gene>
    <name evidence="8" type="ORF">DI549_02580</name>
</gene>
<evidence type="ECO:0000256" key="4">
    <source>
        <dbReference type="ARBA" id="ARBA00034320"/>
    </source>
</evidence>
<comment type="caution">
    <text evidence="8">The sequence shown here is derived from an EMBL/GenBank/DDBJ whole genome shotgun (WGS) entry which is preliminary data.</text>
</comment>